<dbReference type="Proteomes" id="UP001500630">
    <property type="component" value="Unassembled WGS sequence"/>
</dbReference>
<protein>
    <recommendedName>
        <fullName evidence="2">Glycosyl hydrolase family 98 putative carbohydrate-binding module domain-containing protein</fullName>
    </recommendedName>
</protein>
<name>A0ABP6ZK79_9ACTN</name>
<dbReference type="EMBL" id="BAABDQ010000046">
    <property type="protein sequence ID" value="GAA3610430.1"/>
    <property type="molecule type" value="Genomic_DNA"/>
</dbReference>
<evidence type="ECO:0000259" key="2">
    <source>
        <dbReference type="Pfam" id="PF08305"/>
    </source>
</evidence>
<keyword evidence="4" id="KW-1185">Reference proteome</keyword>
<feature type="region of interest" description="Disordered" evidence="1">
    <location>
        <begin position="1"/>
        <end position="24"/>
    </location>
</feature>
<evidence type="ECO:0000256" key="1">
    <source>
        <dbReference type="SAM" id="MobiDB-lite"/>
    </source>
</evidence>
<dbReference type="InterPro" id="IPR008979">
    <property type="entry name" value="Galactose-bd-like_sf"/>
</dbReference>
<dbReference type="Pfam" id="PF08305">
    <property type="entry name" value="NPCBM"/>
    <property type="match status" value="1"/>
</dbReference>
<reference evidence="4" key="1">
    <citation type="journal article" date="2019" name="Int. J. Syst. Evol. Microbiol.">
        <title>The Global Catalogue of Microorganisms (GCM) 10K type strain sequencing project: providing services to taxonomists for standard genome sequencing and annotation.</title>
        <authorList>
            <consortium name="The Broad Institute Genomics Platform"/>
            <consortium name="The Broad Institute Genome Sequencing Center for Infectious Disease"/>
            <person name="Wu L."/>
            <person name="Ma J."/>
        </authorList>
    </citation>
    <scope>NUCLEOTIDE SEQUENCE [LARGE SCALE GENOMIC DNA]</scope>
    <source>
        <strain evidence="4">JCM 17326</strain>
    </source>
</reference>
<sequence length="152" mass="16544">MTPEPPASGVEESSASARHADESEEKYLRELTPVAGNPMVEAADVNGRPYLNSVILNASSVGADAVEYNLSRDWQNLKVTVGMRDDAPANAKARFEIFGDGNQLYRKDLTFGESEEIDIGVKGVLRLKLQTALLSGDDACYVVWGDALLKRK</sequence>
<proteinExistence type="predicted"/>
<dbReference type="InterPro" id="IPR038637">
    <property type="entry name" value="NPCBM_sf"/>
</dbReference>
<dbReference type="InterPro" id="IPR013222">
    <property type="entry name" value="Glyco_hyd_98_carb-bd"/>
</dbReference>
<dbReference type="SUPFAM" id="SSF49785">
    <property type="entry name" value="Galactose-binding domain-like"/>
    <property type="match status" value="1"/>
</dbReference>
<evidence type="ECO:0000313" key="3">
    <source>
        <dbReference type="EMBL" id="GAA3610430.1"/>
    </source>
</evidence>
<evidence type="ECO:0000313" key="4">
    <source>
        <dbReference type="Proteomes" id="UP001500630"/>
    </source>
</evidence>
<feature type="domain" description="Glycosyl hydrolase family 98 putative carbohydrate-binding module" evidence="2">
    <location>
        <begin position="45"/>
        <end position="149"/>
    </location>
</feature>
<comment type="caution">
    <text evidence="3">The sequence shown here is derived from an EMBL/GenBank/DDBJ whole genome shotgun (WGS) entry which is preliminary data.</text>
</comment>
<dbReference type="Gene3D" id="2.60.120.1060">
    <property type="entry name" value="NPCBM/NEW2 domain"/>
    <property type="match status" value="1"/>
</dbReference>
<accession>A0ABP6ZK79</accession>
<organism evidence="3 4">
    <name type="scientific">Nonomuraea rosea</name>
    <dbReference type="NCBI Taxonomy" id="638574"/>
    <lineage>
        <taxon>Bacteria</taxon>
        <taxon>Bacillati</taxon>
        <taxon>Actinomycetota</taxon>
        <taxon>Actinomycetes</taxon>
        <taxon>Streptosporangiales</taxon>
        <taxon>Streptosporangiaceae</taxon>
        <taxon>Nonomuraea</taxon>
    </lineage>
</organism>
<gene>
    <name evidence="3" type="ORF">GCM10022419_114290</name>
</gene>